<protein>
    <submittedName>
        <fullName evidence="2">Uncharacterized protein</fullName>
    </submittedName>
</protein>
<feature type="compositionally biased region" description="Basic and acidic residues" evidence="1">
    <location>
        <begin position="711"/>
        <end position="742"/>
    </location>
</feature>
<keyword evidence="3" id="KW-1185">Reference proteome</keyword>
<proteinExistence type="predicted"/>
<gene>
    <name evidence="2" type="ORF">EAG_16345</name>
</gene>
<reference evidence="2 3" key="1">
    <citation type="journal article" date="2010" name="Science">
        <title>Genomic comparison of the ants Camponotus floridanus and Harpegnathos saltator.</title>
        <authorList>
            <person name="Bonasio R."/>
            <person name="Zhang G."/>
            <person name="Ye C."/>
            <person name="Mutti N.S."/>
            <person name="Fang X."/>
            <person name="Qin N."/>
            <person name="Donahue G."/>
            <person name="Yang P."/>
            <person name="Li Q."/>
            <person name="Li C."/>
            <person name="Zhang P."/>
            <person name="Huang Z."/>
            <person name="Berger S.L."/>
            <person name="Reinberg D."/>
            <person name="Wang J."/>
            <person name="Liebig J."/>
        </authorList>
    </citation>
    <scope>NUCLEOTIDE SEQUENCE [LARGE SCALE GENOMIC DNA]</scope>
    <source>
        <strain evidence="3">C129</strain>
    </source>
</reference>
<dbReference type="InParanoid" id="E1ZZV5"/>
<evidence type="ECO:0000313" key="3">
    <source>
        <dbReference type="Proteomes" id="UP000000311"/>
    </source>
</evidence>
<dbReference type="AlphaFoldDB" id="E1ZZV5"/>
<feature type="compositionally biased region" description="Basic residues" evidence="1">
    <location>
        <begin position="669"/>
        <end position="681"/>
    </location>
</feature>
<dbReference type="Proteomes" id="UP000000311">
    <property type="component" value="Unassembled WGS sequence"/>
</dbReference>
<evidence type="ECO:0000256" key="1">
    <source>
        <dbReference type="SAM" id="MobiDB-lite"/>
    </source>
</evidence>
<dbReference type="EMBL" id="GL435530">
    <property type="protein sequence ID" value="EFN73266.1"/>
    <property type="molecule type" value="Genomic_DNA"/>
</dbReference>
<name>E1ZZV5_CAMFO</name>
<evidence type="ECO:0000313" key="2">
    <source>
        <dbReference type="EMBL" id="EFN73266.1"/>
    </source>
</evidence>
<feature type="region of interest" description="Disordered" evidence="1">
    <location>
        <begin position="702"/>
        <end position="742"/>
    </location>
</feature>
<sequence>MADLRRFFLDQNPCVMSESKQCSASLPSKRDIDPAYYERRPSVVKTTRSPQRSPAFFPLAASKFLLPTVSTYYVLPAFLRRHVRQDTAAVPREKRMVPARGAKQLVFISRREIEMCATEAILAVLMIDHTLTRYDKSLVTTKNRHNTEETPNNKTNEKYARDLTFQQNPERKARMEPAYVELNSHASCDRQWKIETASAEVNIPLDPKWSPLSQSSLLRRVIKSDCVTGDKPRLPAVNPTKVFLHSLIRNVKPGTLHGELSPSKADRKAAFTSQFSFVCLPYPVIQPCLPRRSESRKVSIELLRGWKHIKLMKSITKRGASSGQTNVLTELFSREESKKKRKKGTTSISFFHDHQFANSLNEKLPTKGEERVEQRIRVLLTRNRCHPSVSLAREKRKKTWIIQRIKYHLKYHLANRKLRDNRTVCSRQLHQAGEQRPSVKVLMETRPFKMYKWWVRLSISAIYSNDKLRNYHRCDSASLFEGRYTNSLHIISLFTSLFIAYTDMKTVAKFFDREPDARVVNLDNYLGNLHTHVTSYLIVEKKVVCFYPTNVATSLLPVVPPRETSDRISVLQLRRSPICILLCKVLLQKRRGSTLLHLARCCYQDNNRFTYPPTHRTEGSRLVRRLAYLNQFAKSQTRKKNTDLLCSLSKAEKRKGTSSSQGQTDKWERFKRRNRQRARIFHPREKGGVLAALSNCIPTFTEGEGWGGQRSGERDETRKRRETRQAAKPVIESRKNIEKIAT</sequence>
<organism evidence="3">
    <name type="scientific">Camponotus floridanus</name>
    <name type="common">Florida carpenter ant</name>
    <dbReference type="NCBI Taxonomy" id="104421"/>
    <lineage>
        <taxon>Eukaryota</taxon>
        <taxon>Metazoa</taxon>
        <taxon>Ecdysozoa</taxon>
        <taxon>Arthropoda</taxon>
        <taxon>Hexapoda</taxon>
        <taxon>Insecta</taxon>
        <taxon>Pterygota</taxon>
        <taxon>Neoptera</taxon>
        <taxon>Endopterygota</taxon>
        <taxon>Hymenoptera</taxon>
        <taxon>Apocrita</taxon>
        <taxon>Aculeata</taxon>
        <taxon>Formicoidea</taxon>
        <taxon>Formicidae</taxon>
        <taxon>Formicinae</taxon>
        <taxon>Camponotus</taxon>
    </lineage>
</organism>
<accession>E1ZZV5</accession>
<feature type="region of interest" description="Disordered" evidence="1">
    <location>
        <begin position="651"/>
        <end position="683"/>
    </location>
</feature>